<dbReference type="Proteomes" id="UP000324222">
    <property type="component" value="Unassembled WGS sequence"/>
</dbReference>
<feature type="compositionally biased region" description="Polar residues" evidence="1">
    <location>
        <begin position="128"/>
        <end position="138"/>
    </location>
</feature>
<evidence type="ECO:0000256" key="1">
    <source>
        <dbReference type="SAM" id="MobiDB-lite"/>
    </source>
</evidence>
<feature type="compositionally biased region" description="Basic residues" evidence="1">
    <location>
        <begin position="52"/>
        <end position="65"/>
    </location>
</feature>
<accession>A0A5B7HH35</accession>
<sequence>MFQRPLKNRLSLRRARHVVAAKSSSGGVLLTDPYWHARLHLLHLSPTVSKFSVRRQRRDARRAQKKSLSASMEARVRLQCTALPTVPPQGSGGPLASPRLVPVTEGGRERQTLPAHSASEGRGRAVFSPQQHSRNNIN</sequence>
<protein>
    <submittedName>
        <fullName evidence="2">Uncharacterized protein</fullName>
    </submittedName>
</protein>
<feature type="region of interest" description="Disordered" evidence="1">
    <location>
        <begin position="83"/>
        <end position="138"/>
    </location>
</feature>
<dbReference type="AlphaFoldDB" id="A0A5B7HH35"/>
<comment type="caution">
    <text evidence="2">The sequence shown here is derived from an EMBL/GenBank/DDBJ whole genome shotgun (WGS) entry which is preliminary data.</text>
</comment>
<evidence type="ECO:0000313" key="2">
    <source>
        <dbReference type="EMBL" id="MPC68607.1"/>
    </source>
</evidence>
<reference evidence="2 3" key="1">
    <citation type="submission" date="2019-05" db="EMBL/GenBank/DDBJ databases">
        <title>Another draft genome of Portunus trituberculatus and its Hox gene families provides insights of decapod evolution.</title>
        <authorList>
            <person name="Jeong J.-H."/>
            <person name="Song I."/>
            <person name="Kim S."/>
            <person name="Choi T."/>
            <person name="Kim D."/>
            <person name="Ryu S."/>
            <person name="Kim W."/>
        </authorList>
    </citation>
    <scope>NUCLEOTIDE SEQUENCE [LARGE SCALE GENOMIC DNA]</scope>
    <source>
        <tissue evidence="2">Muscle</tissue>
    </source>
</reference>
<organism evidence="2 3">
    <name type="scientific">Portunus trituberculatus</name>
    <name type="common">Swimming crab</name>
    <name type="synonym">Neptunus trituberculatus</name>
    <dbReference type="NCBI Taxonomy" id="210409"/>
    <lineage>
        <taxon>Eukaryota</taxon>
        <taxon>Metazoa</taxon>
        <taxon>Ecdysozoa</taxon>
        <taxon>Arthropoda</taxon>
        <taxon>Crustacea</taxon>
        <taxon>Multicrustacea</taxon>
        <taxon>Malacostraca</taxon>
        <taxon>Eumalacostraca</taxon>
        <taxon>Eucarida</taxon>
        <taxon>Decapoda</taxon>
        <taxon>Pleocyemata</taxon>
        <taxon>Brachyura</taxon>
        <taxon>Eubrachyura</taxon>
        <taxon>Portunoidea</taxon>
        <taxon>Portunidae</taxon>
        <taxon>Portuninae</taxon>
        <taxon>Portunus</taxon>
    </lineage>
</organism>
<dbReference type="EMBL" id="VSRR010028106">
    <property type="protein sequence ID" value="MPC68607.1"/>
    <property type="molecule type" value="Genomic_DNA"/>
</dbReference>
<name>A0A5B7HH35_PORTR</name>
<proteinExistence type="predicted"/>
<keyword evidence="3" id="KW-1185">Reference proteome</keyword>
<evidence type="ECO:0000313" key="3">
    <source>
        <dbReference type="Proteomes" id="UP000324222"/>
    </source>
</evidence>
<feature type="region of interest" description="Disordered" evidence="1">
    <location>
        <begin position="51"/>
        <end position="71"/>
    </location>
</feature>
<gene>
    <name evidence="2" type="ORF">E2C01_062809</name>
</gene>